<keyword evidence="4" id="KW-0804">Transcription</keyword>
<name>A0ABW7DMY1_9FIRM</name>
<keyword evidence="3" id="KW-0238">DNA-binding</keyword>
<organism evidence="6 7">
    <name type="scientific">Megasphaera hexanoica</name>
    <dbReference type="NCBI Taxonomy" id="1675036"/>
    <lineage>
        <taxon>Bacteria</taxon>
        <taxon>Bacillati</taxon>
        <taxon>Bacillota</taxon>
        <taxon>Negativicutes</taxon>
        <taxon>Veillonellales</taxon>
        <taxon>Veillonellaceae</taxon>
        <taxon>Megasphaera</taxon>
    </lineage>
</organism>
<dbReference type="Proteomes" id="UP001605989">
    <property type="component" value="Unassembled WGS sequence"/>
</dbReference>
<evidence type="ECO:0000256" key="2">
    <source>
        <dbReference type="ARBA" id="ARBA00023082"/>
    </source>
</evidence>
<keyword evidence="7" id="KW-1185">Reference proteome</keyword>
<evidence type="ECO:0000313" key="7">
    <source>
        <dbReference type="Proteomes" id="UP001605989"/>
    </source>
</evidence>
<dbReference type="PRINTS" id="PR00046">
    <property type="entry name" value="SIGMA70FCT"/>
</dbReference>
<dbReference type="Gene3D" id="1.10.10.10">
    <property type="entry name" value="Winged helix-like DNA-binding domain superfamily/Winged helix DNA-binding domain"/>
    <property type="match status" value="1"/>
</dbReference>
<accession>A0ABW7DMY1</accession>
<dbReference type="InterPro" id="IPR013324">
    <property type="entry name" value="RNA_pol_sigma_r3/r4-like"/>
</dbReference>
<evidence type="ECO:0000259" key="5">
    <source>
        <dbReference type="Pfam" id="PF04545"/>
    </source>
</evidence>
<dbReference type="RefSeq" id="WP_113855824.1">
    <property type="nucleotide sequence ID" value="NZ_CP011940.1"/>
</dbReference>
<dbReference type="SUPFAM" id="SSF88659">
    <property type="entry name" value="Sigma3 and sigma4 domains of RNA polymerase sigma factors"/>
    <property type="match status" value="1"/>
</dbReference>
<dbReference type="InterPro" id="IPR014284">
    <property type="entry name" value="RNA_pol_sigma-70_dom"/>
</dbReference>
<sequence length="206" mass="23677">MTNENKVQWKWTLDVLSRAKDGDTAAFSQLAEQYGPLMGAVSSRYVSYYTDLSEARQAALRGLHEAVCRWDGTHFSSLQQLHYFLKKEIHRYVRNETARMAYDRRHYGQSIDSGGQWTDLPDAMADDAPGPAEAAIETERNQILQKALQNLPPRERQIVTGRIYENKTVRELGAHFGVTHQYISKIYGKAIQKLRDWLTPYDIQPT</sequence>
<dbReference type="Gene3D" id="1.10.1740.10">
    <property type="match status" value="1"/>
</dbReference>
<evidence type="ECO:0000313" key="6">
    <source>
        <dbReference type="EMBL" id="MFG6272509.1"/>
    </source>
</evidence>
<dbReference type="Pfam" id="PF04545">
    <property type="entry name" value="Sigma70_r4"/>
    <property type="match status" value="1"/>
</dbReference>
<evidence type="ECO:0000256" key="4">
    <source>
        <dbReference type="ARBA" id="ARBA00023163"/>
    </source>
</evidence>
<dbReference type="PANTHER" id="PTHR30385">
    <property type="entry name" value="SIGMA FACTOR F FLAGELLAR"/>
    <property type="match status" value="1"/>
</dbReference>
<dbReference type="EMBL" id="JBIEKR010000003">
    <property type="protein sequence ID" value="MFG6272509.1"/>
    <property type="molecule type" value="Genomic_DNA"/>
</dbReference>
<keyword evidence="2" id="KW-0731">Sigma factor</keyword>
<protein>
    <submittedName>
        <fullName evidence="6">Sigma-70 family RNA polymerase sigma factor</fullName>
    </submittedName>
</protein>
<proteinExistence type="predicted"/>
<dbReference type="InterPro" id="IPR036388">
    <property type="entry name" value="WH-like_DNA-bd_sf"/>
</dbReference>
<comment type="caution">
    <text evidence="6">The sequence shown here is derived from an EMBL/GenBank/DDBJ whole genome shotgun (WGS) entry which is preliminary data.</text>
</comment>
<evidence type="ECO:0000256" key="3">
    <source>
        <dbReference type="ARBA" id="ARBA00023125"/>
    </source>
</evidence>
<dbReference type="CDD" id="cd06171">
    <property type="entry name" value="Sigma70_r4"/>
    <property type="match status" value="1"/>
</dbReference>
<dbReference type="InterPro" id="IPR007630">
    <property type="entry name" value="RNA_pol_sigma70_r4"/>
</dbReference>
<dbReference type="NCBIfam" id="TIGR02937">
    <property type="entry name" value="sigma70-ECF"/>
    <property type="match status" value="1"/>
</dbReference>
<dbReference type="InterPro" id="IPR000943">
    <property type="entry name" value="RNA_pol_sigma70"/>
</dbReference>
<dbReference type="InterPro" id="IPR013325">
    <property type="entry name" value="RNA_pol_sigma_r2"/>
</dbReference>
<keyword evidence="1" id="KW-0805">Transcription regulation</keyword>
<gene>
    <name evidence="6" type="ORF">ACGTZG_04835</name>
</gene>
<evidence type="ECO:0000256" key="1">
    <source>
        <dbReference type="ARBA" id="ARBA00023015"/>
    </source>
</evidence>
<reference evidence="6 7" key="1">
    <citation type="submission" date="2024-10" db="EMBL/GenBank/DDBJ databases">
        <authorList>
            <person name="Sang B.-I."/>
            <person name="Prabhaharan D."/>
        </authorList>
    </citation>
    <scope>NUCLEOTIDE SEQUENCE [LARGE SCALE GENOMIC DNA]</scope>
    <source>
        <strain evidence="6 7">MH</strain>
    </source>
</reference>
<dbReference type="SUPFAM" id="SSF88946">
    <property type="entry name" value="Sigma2 domain of RNA polymerase sigma factors"/>
    <property type="match status" value="1"/>
</dbReference>
<feature type="domain" description="RNA polymerase sigma-70 region 4" evidence="5">
    <location>
        <begin position="147"/>
        <end position="195"/>
    </location>
</feature>